<evidence type="ECO:0000256" key="12">
    <source>
        <dbReference type="ARBA" id="ARBA00022801"/>
    </source>
</evidence>
<name>A0ABP6Q0X8_9ACTN</name>
<dbReference type="EC" id="2.7.13.3" evidence="5"/>
<dbReference type="CDD" id="cd00082">
    <property type="entry name" value="HisKA"/>
    <property type="match status" value="1"/>
</dbReference>
<dbReference type="PANTHER" id="PTHR44936">
    <property type="entry name" value="SENSOR PROTEIN CREC"/>
    <property type="match status" value="1"/>
</dbReference>
<evidence type="ECO:0000256" key="15">
    <source>
        <dbReference type="ARBA" id="ARBA00022912"/>
    </source>
</evidence>
<protein>
    <recommendedName>
        <fullName evidence="21">Signal transduction histidine-protein kinase/phosphatase MprB</fullName>
        <ecNumber evidence="5">2.7.13.3</ecNumber>
    </recommendedName>
    <alternativeName>
        <fullName evidence="22">Mycobacterial persistence regulator B</fullName>
    </alternativeName>
</protein>
<keyword evidence="6" id="KW-1003">Cell membrane</keyword>
<keyword evidence="8" id="KW-0808">Transferase</keyword>
<evidence type="ECO:0000256" key="22">
    <source>
        <dbReference type="ARBA" id="ARBA00041776"/>
    </source>
</evidence>
<feature type="domain" description="HAMP" evidence="25">
    <location>
        <begin position="166"/>
        <end position="218"/>
    </location>
</feature>
<dbReference type="RefSeq" id="WP_344821934.1">
    <property type="nucleotide sequence ID" value="NZ_BAAAUV010000002.1"/>
</dbReference>
<comment type="cofactor">
    <cofactor evidence="3">
        <name>Mg(2+)</name>
        <dbReference type="ChEBI" id="CHEBI:18420"/>
    </cofactor>
</comment>
<dbReference type="SMART" id="SM00387">
    <property type="entry name" value="HATPase_c"/>
    <property type="match status" value="1"/>
</dbReference>
<dbReference type="Pfam" id="PF00672">
    <property type="entry name" value="HAMP"/>
    <property type="match status" value="1"/>
</dbReference>
<dbReference type="PRINTS" id="PR00344">
    <property type="entry name" value="BCTRLSENSOR"/>
</dbReference>
<keyword evidence="23" id="KW-0472">Membrane</keyword>
<evidence type="ECO:0000256" key="3">
    <source>
        <dbReference type="ARBA" id="ARBA00001946"/>
    </source>
</evidence>
<dbReference type="SMART" id="SM00304">
    <property type="entry name" value="HAMP"/>
    <property type="match status" value="1"/>
</dbReference>
<evidence type="ECO:0000259" key="25">
    <source>
        <dbReference type="PROSITE" id="PS50885"/>
    </source>
</evidence>
<keyword evidence="14" id="KW-0460">Magnesium</keyword>
<dbReference type="Proteomes" id="UP001501237">
    <property type="component" value="Unassembled WGS sequence"/>
</dbReference>
<keyword evidence="13" id="KW-0067">ATP-binding</keyword>
<reference evidence="27" key="1">
    <citation type="journal article" date="2019" name="Int. J. Syst. Evol. Microbiol.">
        <title>The Global Catalogue of Microorganisms (GCM) 10K type strain sequencing project: providing services to taxonomists for standard genome sequencing and annotation.</title>
        <authorList>
            <consortium name="The Broad Institute Genomics Platform"/>
            <consortium name="The Broad Institute Genome Sequencing Center for Infectious Disease"/>
            <person name="Wu L."/>
            <person name="Ma J."/>
        </authorList>
    </citation>
    <scope>NUCLEOTIDE SEQUENCE [LARGE SCALE GENOMIC DNA]</scope>
    <source>
        <strain evidence="27">JCM 9377</strain>
    </source>
</reference>
<keyword evidence="10" id="KW-0547">Nucleotide-binding</keyword>
<dbReference type="InterPro" id="IPR036890">
    <property type="entry name" value="HATPase_C_sf"/>
</dbReference>
<keyword evidence="11 26" id="KW-0418">Kinase</keyword>
<keyword evidence="12" id="KW-0378">Hydrolase</keyword>
<keyword evidence="19" id="KW-0843">Virulence</keyword>
<evidence type="ECO:0000313" key="26">
    <source>
        <dbReference type="EMBL" id="GAA3196098.1"/>
    </source>
</evidence>
<accession>A0ABP6Q0X8</accession>
<gene>
    <name evidence="26" type="ORF">GCM10010468_06510</name>
</gene>
<dbReference type="EMBL" id="BAAAUV010000002">
    <property type="protein sequence ID" value="GAA3196098.1"/>
    <property type="molecule type" value="Genomic_DNA"/>
</dbReference>
<comment type="catalytic activity">
    <reaction evidence="1">
        <text>ATP + protein L-histidine = ADP + protein N-phospho-L-histidine.</text>
        <dbReference type="EC" id="2.7.13.3"/>
    </reaction>
</comment>
<keyword evidence="16 23" id="KW-1133">Transmembrane helix</keyword>
<dbReference type="Gene3D" id="3.30.565.10">
    <property type="entry name" value="Histidine kinase-like ATPase, C-terminal domain"/>
    <property type="match status" value="1"/>
</dbReference>
<evidence type="ECO:0000256" key="14">
    <source>
        <dbReference type="ARBA" id="ARBA00022842"/>
    </source>
</evidence>
<evidence type="ECO:0000256" key="5">
    <source>
        <dbReference type="ARBA" id="ARBA00012438"/>
    </source>
</evidence>
<evidence type="ECO:0000256" key="11">
    <source>
        <dbReference type="ARBA" id="ARBA00022777"/>
    </source>
</evidence>
<dbReference type="CDD" id="cd06225">
    <property type="entry name" value="HAMP"/>
    <property type="match status" value="1"/>
</dbReference>
<dbReference type="InterPro" id="IPR003661">
    <property type="entry name" value="HisK_dim/P_dom"/>
</dbReference>
<evidence type="ECO:0000256" key="1">
    <source>
        <dbReference type="ARBA" id="ARBA00000085"/>
    </source>
</evidence>
<dbReference type="PROSITE" id="PS50885">
    <property type="entry name" value="HAMP"/>
    <property type="match status" value="1"/>
</dbReference>
<dbReference type="SUPFAM" id="SSF47384">
    <property type="entry name" value="Homodimeric domain of signal transducing histidine kinase"/>
    <property type="match status" value="1"/>
</dbReference>
<dbReference type="GO" id="GO:0016301">
    <property type="term" value="F:kinase activity"/>
    <property type="evidence" value="ECO:0007669"/>
    <property type="project" value="UniProtKB-KW"/>
</dbReference>
<comment type="cofactor">
    <cofactor evidence="2">
        <name>Mn(2+)</name>
        <dbReference type="ChEBI" id="CHEBI:29035"/>
    </cofactor>
</comment>
<keyword evidence="20" id="KW-0464">Manganese</keyword>
<proteinExistence type="predicted"/>
<dbReference type="InterPro" id="IPR004358">
    <property type="entry name" value="Sig_transdc_His_kin-like_C"/>
</dbReference>
<dbReference type="Pfam" id="PF02518">
    <property type="entry name" value="HATPase_c"/>
    <property type="match status" value="1"/>
</dbReference>
<keyword evidence="27" id="KW-1185">Reference proteome</keyword>
<dbReference type="Pfam" id="PF00512">
    <property type="entry name" value="HisKA"/>
    <property type="match status" value="1"/>
</dbReference>
<keyword evidence="15" id="KW-0904">Protein phosphatase</keyword>
<evidence type="ECO:0000256" key="8">
    <source>
        <dbReference type="ARBA" id="ARBA00022679"/>
    </source>
</evidence>
<feature type="domain" description="Histidine kinase" evidence="24">
    <location>
        <begin position="226"/>
        <end position="421"/>
    </location>
</feature>
<evidence type="ECO:0000313" key="27">
    <source>
        <dbReference type="Proteomes" id="UP001501237"/>
    </source>
</evidence>
<dbReference type="InterPro" id="IPR005467">
    <property type="entry name" value="His_kinase_dom"/>
</dbReference>
<evidence type="ECO:0000256" key="6">
    <source>
        <dbReference type="ARBA" id="ARBA00022475"/>
    </source>
</evidence>
<keyword evidence="17" id="KW-0902">Two-component regulatory system</keyword>
<sequence>MRRTLLWVSLAVTSMVALAFLIPLGLVVQEIARDKALVDAERQAAAIGPALAITTDRTTLEKALAATPAGADGRMSLHLPDGALIGPGKAAVPVGDAATRARTVRIGGGYVLFQPVALGQDRTAVIEVVVAAGDLERGVHRAWAIMSLVALALVLASVAVADRLGARVVRSSQRLASAAGALGSGDLNVRVHPDGPPELVEAGQAFNSMADRVVTLLAAEREMAADVSHRLRTPLAALRLNAGALGEGPVADQTRQAVDQLEREVDKIIRTVRDGGRRGVCDASEVLRDRVEFWSVLAEDHARPWTLTGAESTVEVAVERGDLAAAVDALLGNVFRHTPEGSAFAVTLHQGRDSVAVFVADSGPGIPDPKLALARGSSGRGSTGLGLDIARRLAESTGGHLRVDRSDLLGGAQIQLWLKSS</sequence>
<evidence type="ECO:0000256" key="16">
    <source>
        <dbReference type="ARBA" id="ARBA00022989"/>
    </source>
</evidence>
<keyword evidence="18" id="KW-0346">Stress response</keyword>
<dbReference type="PANTHER" id="PTHR44936:SF9">
    <property type="entry name" value="SENSOR PROTEIN CREC"/>
    <property type="match status" value="1"/>
</dbReference>
<dbReference type="Gene3D" id="1.10.287.130">
    <property type="match status" value="1"/>
</dbReference>
<evidence type="ECO:0000259" key="24">
    <source>
        <dbReference type="PROSITE" id="PS50109"/>
    </source>
</evidence>
<dbReference type="PROSITE" id="PS50109">
    <property type="entry name" value="HIS_KIN"/>
    <property type="match status" value="1"/>
</dbReference>
<evidence type="ECO:0000256" key="7">
    <source>
        <dbReference type="ARBA" id="ARBA00022553"/>
    </source>
</evidence>
<dbReference type="InterPro" id="IPR003594">
    <property type="entry name" value="HATPase_dom"/>
</dbReference>
<evidence type="ECO:0000256" key="9">
    <source>
        <dbReference type="ARBA" id="ARBA00022692"/>
    </source>
</evidence>
<evidence type="ECO:0000256" key="2">
    <source>
        <dbReference type="ARBA" id="ARBA00001936"/>
    </source>
</evidence>
<dbReference type="InterPro" id="IPR003660">
    <property type="entry name" value="HAMP_dom"/>
</dbReference>
<evidence type="ECO:0000256" key="21">
    <source>
        <dbReference type="ARBA" id="ARBA00040454"/>
    </source>
</evidence>
<dbReference type="SMART" id="SM00388">
    <property type="entry name" value="HisKA"/>
    <property type="match status" value="1"/>
</dbReference>
<dbReference type="InterPro" id="IPR050980">
    <property type="entry name" value="2C_sensor_his_kinase"/>
</dbReference>
<evidence type="ECO:0000256" key="13">
    <source>
        <dbReference type="ARBA" id="ARBA00022840"/>
    </source>
</evidence>
<evidence type="ECO:0000256" key="23">
    <source>
        <dbReference type="SAM" id="Phobius"/>
    </source>
</evidence>
<comment type="caution">
    <text evidence="26">The sequence shown here is derived from an EMBL/GenBank/DDBJ whole genome shotgun (WGS) entry which is preliminary data.</text>
</comment>
<dbReference type="InterPro" id="IPR036097">
    <property type="entry name" value="HisK_dim/P_sf"/>
</dbReference>
<feature type="transmembrane region" description="Helical" evidence="23">
    <location>
        <begin position="6"/>
        <end position="28"/>
    </location>
</feature>
<evidence type="ECO:0000256" key="19">
    <source>
        <dbReference type="ARBA" id="ARBA00023026"/>
    </source>
</evidence>
<dbReference type="SUPFAM" id="SSF55874">
    <property type="entry name" value="ATPase domain of HSP90 chaperone/DNA topoisomerase II/histidine kinase"/>
    <property type="match status" value="1"/>
</dbReference>
<keyword evidence="7" id="KW-0597">Phosphoprotein</keyword>
<evidence type="ECO:0000256" key="4">
    <source>
        <dbReference type="ARBA" id="ARBA00004651"/>
    </source>
</evidence>
<evidence type="ECO:0000256" key="20">
    <source>
        <dbReference type="ARBA" id="ARBA00023211"/>
    </source>
</evidence>
<evidence type="ECO:0000256" key="18">
    <source>
        <dbReference type="ARBA" id="ARBA00023016"/>
    </source>
</evidence>
<organism evidence="26 27">
    <name type="scientific">Actinocorallia longicatena</name>
    <dbReference type="NCBI Taxonomy" id="111803"/>
    <lineage>
        <taxon>Bacteria</taxon>
        <taxon>Bacillati</taxon>
        <taxon>Actinomycetota</taxon>
        <taxon>Actinomycetes</taxon>
        <taxon>Streptosporangiales</taxon>
        <taxon>Thermomonosporaceae</taxon>
        <taxon>Actinocorallia</taxon>
    </lineage>
</organism>
<evidence type="ECO:0000256" key="17">
    <source>
        <dbReference type="ARBA" id="ARBA00023012"/>
    </source>
</evidence>
<comment type="subcellular location">
    <subcellularLocation>
        <location evidence="4">Cell membrane</location>
        <topology evidence="4">Multi-pass membrane protein</topology>
    </subcellularLocation>
</comment>
<keyword evidence="9 23" id="KW-0812">Transmembrane</keyword>
<evidence type="ECO:0000256" key="10">
    <source>
        <dbReference type="ARBA" id="ARBA00022741"/>
    </source>
</evidence>